<keyword evidence="2" id="KW-1185">Reference proteome</keyword>
<sequence length="272" mass="31514">MINAGDKYQFDGTILIGFFENWFAANVNMGSMDADFARQLALPCYMFDHAKGFSDITKWLAYNFGGHITENRPAGFRWKHMHLSPPDFVGPMNHARGGLKTVLHRGIWNRVGKLLEQGPESNLCDEWDTVAGRYFAELVRIDAYPLETIFPKHSMNTILERLEKFKLGDIGDCFCCEIDWRHHITKSIENTRTNFHGLCIDCMDSSKPKRGSTDEDYWMHLGTVGGRWDTHCRVKHGQQTWYVSWLGRSEHRQKLLNKANEIRAEIRARLPY</sequence>
<evidence type="ECO:0000313" key="2">
    <source>
        <dbReference type="Proteomes" id="UP000799753"/>
    </source>
</evidence>
<dbReference type="Proteomes" id="UP000799753">
    <property type="component" value="Unassembled WGS sequence"/>
</dbReference>
<dbReference type="OrthoDB" id="268428at2759"/>
<evidence type="ECO:0000313" key="1">
    <source>
        <dbReference type="EMBL" id="KAF2634057.1"/>
    </source>
</evidence>
<gene>
    <name evidence="1" type="ORF">P280DRAFT_414639</name>
</gene>
<name>A0A6A6RG88_9PLEO</name>
<proteinExistence type="predicted"/>
<dbReference type="AlphaFoldDB" id="A0A6A6RG88"/>
<reference evidence="1" key="1">
    <citation type="journal article" date="2020" name="Stud. Mycol.">
        <title>101 Dothideomycetes genomes: a test case for predicting lifestyles and emergence of pathogens.</title>
        <authorList>
            <person name="Haridas S."/>
            <person name="Albert R."/>
            <person name="Binder M."/>
            <person name="Bloem J."/>
            <person name="Labutti K."/>
            <person name="Salamov A."/>
            <person name="Andreopoulos B."/>
            <person name="Baker S."/>
            <person name="Barry K."/>
            <person name="Bills G."/>
            <person name="Bluhm B."/>
            <person name="Cannon C."/>
            <person name="Castanera R."/>
            <person name="Culley D."/>
            <person name="Daum C."/>
            <person name="Ezra D."/>
            <person name="Gonzalez J."/>
            <person name="Henrissat B."/>
            <person name="Kuo A."/>
            <person name="Liang C."/>
            <person name="Lipzen A."/>
            <person name="Lutzoni F."/>
            <person name="Magnuson J."/>
            <person name="Mondo S."/>
            <person name="Nolan M."/>
            <person name="Ohm R."/>
            <person name="Pangilinan J."/>
            <person name="Park H.-J."/>
            <person name="Ramirez L."/>
            <person name="Alfaro M."/>
            <person name="Sun H."/>
            <person name="Tritt A."/>
            <person name="Yoshinaga Y."/>
            <person name="Zwiers L.-H."/>
            <person name="Turgeon B."/>
            <person name="Goodwin S."/>
            <person name="Spatafora J."/>
            <person name="Crous P."/>
            <person name="Grigoriev I."/>
        </authorList>
    </citation>
    <scope>NUCLEOTIDE SEQUENCE</scope>
    <source>
        <strain evidence="1">CBS 473.64</strain>
    </source>
</reference>
<dbReference type="EMBL" id="MU006881">
    <property type="protein sequence ID" value="KAF2634057.1"/>
    <property type="molecule type" value="Genomic_DNA"/>
</dbReference>
<organism evidence="1 2">
    <name type="scientific">Massarina eburnea CBS 473.64</name>
    <dbReference type="NCBI Taxonomy" id="1395130"/>
    <lineage>
        <taxon>Eukaryota</taxon>
        <taxon>Fungi</taxon>
        <taxon>Dikarya</taxon>
        <taxon>Ascomycota</taxon>
        <taxon>Pezizomycotina</taxon>
        <taxon>Dothideomycetes</taxon>
        <taxon>Pleosporomycetidae</taxon>
        <taxon>Pleosporales</taxon>
        <taxon>Massarineae</taxon>
        <taxon>Massarinaceae</taxon>
        <taxon>Massarina</taxon>
    </lineage>
</organism>
<accession>A0A6A6RG88</accession>
<protein>
    <submittedName>
        <fullName evidence="1">Uncharacterized protein</fullName>
    </submittedName>
</protein>